<accession>A0A315ZUH6</accession>
<dbReference type="InterPro" id="IPR043129">
    <property type="entry name" value="ATPase_NBD"/>
</dbReference>
<keyword evidence="3" id="KW-0119">Carbohydrate metabolism</keyword>
<dbReference type="InterPro" id="IPR036388">
    <property type="entry name" value="WH-like_DNA-bd_sf"/>
</dbReference>
<evidence type="ECO:0000313" key="5">
    <source>
        <dbReference type="Proteomes" id="UP000254051"/>
    </source>
</evidence>
<comment type="function">
    <text evidence="1">Transcriptional repressor of xylose-utilizing enzymes.</text>
</comment>
<dbReference type="Pfam" id="PF00480">
    <property type="entry name" value="ROK"/>
    <property type="match status" value="1"/>
</dbReference>
<dbReference type="GO" id="GO:0042732">
    <property type="term" value="P:D-xylose metabolic process"/>
    <property type="evidence" value="ECO:0007669"/>
    <property type="project" value="UniProtKB-KW"/>
</dbReference>
<evidence type="ECO:0000256" key="1">
    <source>
        <dbReference type="ARBA" id="ARBA00002486"/>
    </source>
</evidence>
<dbReference type="Gene3D" id="3.30.420.40">
    <property type="match status" value="2"/>
</dbReference>
<sequence>MSKKKISPNEIKLKNRQLIYQYVRSNISVSKQDIVVALQLSLPTVTQNLQYLKEQKLIDTSEKIKNTGGRNATAYTYIQNAKMAIGVYITDHHISAVAVDLSGHVTAIVKEKSRFNLDDDEYLRKIGRAVEVVKEQAQIPDENLLGVGIAVPAVISDDGETVRYGWTLNFTGRTRAEFAKYIPYTSRLVWDSYATGYAERWTNSKLNNAFYISLSNSVGGSVIINNAMYGGDSHKGGEIGHMVVVPEGGRQCYCGKYGCFDTVCRATNLDQYTDGNLEEFFVLLRNGDEKAIQLWDEYMKNLAIAVHNVRMLFDGMVIIGGYVGAHIEDYIQDLCDRVNKYNPFQDKAQDYVMQCTNKIEATAAGAAILFIEDFLDSI</sequence>
<dbReference type="GO" id="GO:0016301">
    <property type="term" value="F:kinase activity"/>
    <property type="evidence" value="ECO:0007669"/>
    <property type="project" value="UniProtKB-KW"/>
</dbReference>
<reference evidence="5" key="1">
    <citation type="submission" date="2017-07" db="EMBL/GenBank/DDBJ databases">
        <authorList>
            <person name="Varghese N."/>
            <person name="Submissions S."/>
        </authorList>
    </citation>
    <scope>NUCLEOTIDE SEQUENCE [LARGE SCALE GENOMIC DNA]</scope>
    <source>
        <strain evidence="5">NLAE-zl-C134</strain>
    </source>
</reference>
<proteinExistence type="inferred from homology"/>
<dbReference type="PANTHER" id="PTHR18964:SF149">
    <property type="entry name" value="BIFUNCTIONAL UDP-N-ACETYLGLUCOSAMINE 2-EPIMERASE_N-ACETYLMANNOSAMINE KINASE"/>
    <property type="match status" value="1"/>
</dbReference>
<dbReference type="PANTHER" id="PTHR18964">
    <property type="entry name" value="ROK (REPRESSOR, ORF, KINASE) FAMILY"/>
    <property type="match status" value="1"/>
</dbReference>
<dbReference type="Proteomes" id="UP000254051">
    <property type="component" value="Unassembled WGS sequence"/>
</dbReference>
<dbReference type="RefSeq" id="WP_242992408.1">
    <property type="nucleotide sequence ID" value="NZ_QGDS01000008.1"/>
</dbReference>
<keyword evidence="4" id="KW-0418">Kinase</keyword>
<comment type="similarity">
    <text evidence="2">Belongs to the ROK (NagC/XylR) family.</text>
</comment>
<keyword evidence="5" id="KW-1185">Reference proteome</keyword>
<dbReference type="SUPFAM" id="SSF46785">
    <property type="entry name" value="Winged helix' DNA-binding domain"/>
    <property type="match status" value="1"/>
</dbReference>
<dbReference type="SUPFAM" id="SSF53067">
    <property type="entry name" value="Actin-like ATPase domain"/>
    <property type="match status" value="1"/>
</dbReference>
<evidence type="ECO:0000256" key="3">
    <source>
        <dbReference type="ARBA" id="ARBA00022629"/>
    </source>
</evidence>
<evidence type="ECO:0000313" key="4">
    <source>
        <dbReference type="EMBL" id="SUQ14936.1"/>
    </source>
</evidence>
<dbReference type="InterPro" id="IPR036390">
    <property type="entry name" value="WH_DNA-bd_sf"/>
</dbReference>
<keyword evidence="3" id="KW-0859">Xylose metabolism</keyword>
<keyword evidence="4" id="KW-0808">Transferase</keyword>
<protein>
    <submittedName>
        <fullName evidence="4">Sugar kinase of the NBD/HSP70 family, may contain an N-terminal HTH domain</fullName>
    </submittedName>
</protein>
<gene>
    <name evidence="4" type="ORF">SAMN05216529_108161</name>
</gene>
<dbReference type="Gene3D" id="1.10.10.10">
    <property type="entry name" value="Winged helix-like DNA-binding domain superfamily/Winged helix DNA-binding domain"/>
    <property type="match status" value="1"/>
</dbReference>
<dbReference type="EMBL" id="UHJJ01000008">
    <property type="protein sequence ID" value="SUQ14936.1"/>
    <property type="molecule type" value="Genomic_DNA"/>
</dbReference>
<dbReference type="AlphaFoldDB" id="A0A315ZUH6"/>
<dbReference type="InterPro" id="IPR000600">
    <property type="entry name" value="ROK"/>
</dbReference>
<organism evidence="4 5">
    <name type="scientific">Faecalicatena contorta</name>
    <dbReference type="NCBI Taxonomy" id="39482"/>
    <lineage>
        <taxon>Bacteria</taxon>
        <taxon>Bacillati</taxon>
        <taxon>Bacillota</taxon>
        <taxon>Clostridia</taxon>
        <taxon>Lachnospirales</taxon>
        <taxon>Lachnospiraceae</taxon>
        <taxon>Faecalicatena</taxon>
    </lineage>
</organism>
<evidence type="ECO:0000256" key="2">
    <source>
        <dbReference type="ARBA" id="ARBA00006479"/>
    </source>
</evidence>
<name>A0A315ZUH6_9FIRM</name>